<feature type="transmembrane region" description="Helical" evidence="1">
    <location>
        <begin position="51"/>
        <end position="73"/>
    </location>
</feature>
<organism evidence="2 3">
    <name type="scientific">Candidatus Jorgensenbacteria bacterium CG10_big_fil_rev_8_21_14_0_10_54_38</name>
    <dbReference type="NCBI Taxonomy" id="1974593"/>
    <lineage>
        <taxon>Bacteria</taxon>
        <taxon>Candidatus Joergenseniibacteriota</taxon>
    </lineage>
</organism>
<proteinExistence type="predicted"/>
<evidence type="ECO:0000313" key="3">
    <source>
        <dbReference type="Proteomes" id="UP000229530"/>
    </source>
</evidence>
<accession>A0A2M6WGL6</accession>
<dbReference type="Proteomes" id="UP000229530">
    <property type="component" value="Unassembled WGS sequence"/>
</dbReference>
<feature type="transmembrane region" description="Helical" evidence="1">
    <location>
        <begin position="16"/>
        <end position="39"/>
    </location>
</feature>
<sequence>MEQGERVWRNYIVKDIVIIAISVACAVAFVATGALAWFLDATRGLGLFGSFLAGIFFTSAFTVAPAMVALGGMARELPVWGVAVFGGLGALLGDSVIFRLVEHRLADDFEYLLRKTDTERLVSIFHRRLFRWLFQFAGALVVASPLPNELGLAMMGISKMRASLFVPLSFLLNSAGILVVGLIARAL</sequence>
<name>A0A2M6WGL6_9BACT</name>
<keyword evidence="1" id="KW-0812">Transmembrane</keyword>
<comment type="caution">
    <text evidence="2">The sequence shown here is derived from an EMBL/GenBank/DDBJ whole genome shotgun (WGS) entry which is preliminary data.</text>
</comment>
<dbReference type="AlphaFoldDB" id="A0A2M6WGL6"/>
<dbReference type="EMBL" id="PFBE01000009">
    <property type="protein sequence ID" value="PIT91912.1"/>
    <property type="molecule type" value="Genomic_DNA"/>
</dbReference>
<feature type="transmembrane region" description="Helical" evidence="1">
    <location>
        <begin position="79"/>
        <end position="101"/>
    </location>
</feature>
<evidence type="ECO:0000313" key="2">
    <source>
        <dbReference type="EMBL" id="PIT91912.1"/>
    </source>
</evidence>
<protein>
    <submittedName>
        <fullName evidence="2">Uncharacterized protein</fullName>
    </submittedName>
</protein>
<keyword evidence="1" id="KW-0472">Membrane</keyword>
<keyword evidence="1" id="KW-1133">Transmembrane helix</keyword>
<evidence type="ECO:0000256" key="1">
    <source>
        <dbReference type="SAM" id="Phobius"/>
    </source>
</evidence>
<feature type="transmembrane region" description="Helical" evidence="1">
    <location>
        <begin position="129"/>
        <end position="146"/>
    </location>
</feature>
<gene>
    <name evidence="2" type="ORF">COU12_00640</name>
</gene>
<reference evidence="3" key="1">
    <citation type="submission" date="2017-09" db="EMBL/GenBank/DDBJ databases">
        <title>Depth-based differentiation of microbial function through sediment-hosted aquifers and enrichment of novel symbionts in the deep terrestrial subsurface.</title>
        <authorList>
            <person name="Probst A.J."/>
            <person name="Ladd B."/>
            <person name="Jarett J.K."/>
            <person name="Geller-Mcgrath D.E."/>
            <person name="Sieber C.M.K."/>
            <person name="Emerson J.B."/>
            <person name="Anantharaman K."/>
            <person name="Thomas B.C."/>
            <person name="Malmstrom R."/>
            <person name="Stieglmeier M."/>
            <person name="Klingl A."/>
            <person name="Woyke T."/>
            <person name="Ryan C.M."/>
            <person name="Banfield J.F."/>
        </authorList>
    </citation>
    <scope>NUCLEOTIDE SEQUENCE [LARGE SCALE GENOMIC DNA]</scope>
</reference>
<feature type="transmembrane region" description="Helical" evidence="1">
    <location>
        <begin position="166"/>
        <end position="184"/>
    </location>
</feature>